<dbReference type="GO" id="GO:0046872">
    <property type="term" value="F:metal ion binding"/>
    <property type="evidence" value="ECO:0007669"/>
    <property type="project" value="UniProtKB-KW"/>
</dbReference>
<evidence type="ECO:0000313" key="6">
    <source>
        <dbReference type="EMBL" id="MPN53914.1"/>
    </source>
</evidence>
<dbReference type="InterPro" id="IPR019833">
    <property type="entry name" value="Mn/Fe_SOD_BS"/>
</dbReference>
<dbReference type="PRINTS" id="PR01703">
    <property type="entry name" value="MNSODISMTASE"/>
</dbReference>
<dbReference type="EMBL" id="VSSQ01121552">
    <property type="protein sequence ID" value="MPN53914.1"/>
    <property type="molecule type" value="Genomic_DNA"/>
</dbReference>
<dbReference type="SUPFAM" id="SSF54719">
    <property type="entry name" value="Fe,Mn superoxide dismutase (SOD), C-terminal domain"/>
    <property type="match status" value="1"/>
</dbReference>
<evidence type="ECO:0000256" key="4">
    <source>
        <dbReference type="ARBA" id="ARBA00023002"/>
    </source>
</evidence>
<evidence type="ECO:0000256" key="3">
    <source>
        <dbReference type="ARBA" id="ARBA00022723"/>
    </source>
</evidence>
<reference evidence="6" key="1">
    <citation type="submission" date="2019-08" db="EMBL/GenBank/DDBJ databases">
        <authorList>
            <person name="Kucharzyk K."/>
            <person name="Murdoch R.W."/>
            <person name="Higgins S."/>
            <person name="Loffler F."/>
        </authorList>
    </citation>
    <scope>NUCLEOTIDE SEQUENCE</scope>
</reference>
<dbReference type="SUPFAM" id="SSF46609">
    <property type="entry name" value="Fe,Mn superoxide dismutase (SOD), N-terminal domain"/>
    <property type="match status" value="1"/>
</dbReference>
<dbReference type="Gene3D" id="1.10.287.990">
    <property type="entry name" value="Fe,Mn superoxide dismutase (SOD) domain"/>
    <property type="match status" value="1"/>
</dbReference>
<dbReference type="PROSITE" id="PS00088">
    <property type="entry name" value="SOD_MN"/>
    <property type="match status" value="1"/>
</dbReference>
<evidence type="ECO:0000259" key="5">
    <source>
        <dbReference type="Pfam" id="PF02777"/>
    </source>
</evidence>
<dbReference type="InterPro" id="IPR036324">
    <property type="entry name" value="Mn/Fe_SOD_N_sf"/>
</dbReference>
<dbReference type="InterPro" id="IPR019832">
    <property type="entry name" value="Mn/Fe_SOD_C"/>
</dbReference>
<evidence type="ECO:0000256" key="1">
    <source>
        <dbReference type="ARBA" id="ARBA00008714"/>
    </source>
</evidence>
<protein>
    <recommendedName>
        <fullName evidence="2">superoxide dismutase</fullName>
        <ecNumber evidence="2">1.15.1.1</ecNumber>
    </recommendedName>
</protein>
<feature type="domain" description="Manganese/iron superoxide dismutase C-terminal" evidence="5">
    <location>
        <begin position="42"/>
        <end position="142"/>
    </location>
</feature>
<sequence length="146" mass="16902">MLKNAERFRGDVRTSVIDNGGGVYNHNLYFEILSPSSNAASPHGNLGKAINRDFGSFDKFKEEFNNCAKKVFGSGYTFLVKDSRGFLKIVDTPDQITPITCGLCPLLPFDLWEHAYYLQYLNRRDEYIENLWKIINWNKVQECYMQ</sequence>
<dbReference type="PANTHER" id="PTHR43595:SF2">
    <property type="entry name" value="SMALL RIBOSOMAL SUBUNIT PROTEIN MS42"/>
    <property type="match status" value="1"/>
</dbReference>
<proteinExistence type="inferred from homology"/>
<dbReference type="InterPro" id="IPR001189">
    <property type="entry name" value="Mn/Fe_SOD"/>
</dbReference>
<comment type="caution">
    <text evidence="6">The sequence shown here is derived from an EMBL/GenBank/DDBJ whole genome shotgun (WGS) entry which is preliminary data.</text>
</comment>
<organism evidence="6">
    <name type="scientific">bioreactor metagenome</name>
    <dbReference type="NCBI Taxonomy" id="1076179"/>
    <lineage>
        <taxon>unclassified sequences</taxon>
        <taxon>metagenomes</taxon>
        <taxon>ecological metagenomes</taxon>
    </lineage>
</organism>
<comment type="similarity">
    <text evidence="1">Belongs to the iron/manganese superoxide dismutase family.</text>
</comment>
<dbReference type="InterPro" id="IPR036314">
    <property type="entry name" value="SOD_C_sf"/>
</dbReference>
<dbReference type="EC" id="1.15.1.1" evidence="2"/>
<dbReference type="PANTHER" id="PTHR43595">
    <property type="entry name" value="37S RIBOSOMAL PROTEIN S26, MITOCHONDRIAL"/>
    <property type="match status" value="1"/>
</dbReference>
<name>A0A645J090_9ZZZZ</name>
<dbReference type="AlphaFoldDB" id="A0A645J090"/>
<dbReference type="GO" id="GO:0005737">
    <property type="term" value="C:cytoplasm"/>
    <property type="evidence" value="ECO:0007669"/>
    <property type="project" value="TreeGrafter"/>
</dbReference>
<dbReference type="Pfam" id="PF02777">
    <property type="entry name" value="Sod_Fe_C"/>
    <property type="match status" value="1"/>
</dbReference>
<gene>
    <name evidence="6" type="primary">sodA_19</name>
    <name evidence="6" type="ORF">SDC9_201583</name>
</gene>
<dbReference type="GO" id="GO:0004784">
    <property type="term" value="F:superoxide dismutase activity"/>
    <property type="evidence" value="ECO:0007669"/>
    <property type="project" value="UniProtKB-EC"/>
</dbReference>
<dbReference type="FunFam" id="3.55.40.20:FF:000004">
    <property type="entry name" value="Superoxide dismutase [Fe]"/>
    <property type="match status" value="1"/>
</dbReference>
<dbReference type="Gene3D" id="3.55.40.20">
    <property type="entry name" value="Iron/manganese superoxide dismutase, C-terminal domain"/>
    <property type="match status" value="1"/>
</dbReference>
<keyword evidence="3" id="KW-0479">Metal-binding</keyword>
<evidence type="ECO:0000256" key="2">
    <source>
        <dbReference type="ARBA" id="ARBA00012682"/>
    </source>
</evidence>
<accession>A0A645J090</accession>
<keyword evidence="4 6" id="KW-0560">Oxidoreductase</keyword>